<dbReference type="RefSeq" id="WP_084371093.1">
    <property type="nucleotide sequence ID" value="NZ_FWYF01000001.1"/>
</dbReference>
<dbReference type="NCBIfam" id="NF008725">
    <property type="entry name" value="PRK11727.1"/>
    <property type="match status" value="1"/>
</dbReference>
<dbReference type="CDD" id="cd02440">
    <property type="entry name" value="AdoMet_MTases"/>
    <property type="match status" value="1"/>
</dbReference>
<reference evidence="7 8" key="1">
    <citation type="submission" date="2017-04" db="EMBL/GenBank/DDBJ databases">
        <authorList>
            <person name="Afonso C.L."/>
            <person name="Miller P.J."/>
            <person name="Scott M.A."/>
            <person name="Spackman E."/>
            <person name="Goraichik I."/>
            <person name="Dimitrov K.M."/>
            <person name="Suarez D.L."/>
            <person name="Swayne D.E."/>
        </authorList>
    </citation>
    <scope>NUCLEOTIDE SEQUENCE [LARGE SCALE GENOMIC DNA]</scope>
    <source>
        <strain evidence="7 8">DSM 26133</strain>
    </source>
</reference>
<evidence type="ECO:0000256" key="2">
    <source>
        <dbReference type="ARBA" id="ARBA00022552"/>
    </source>
</evidence>
<dbReference type="HAMAP" id="MF_01848">
    <property type="entry name" value="23SrRNA_methyltr_F"/>
    <property type="match status" value="1"/>
</dbReference>
<dbReference type="STRING" id="692418.SAMN04488029_0778"/>
<dbReference type="Pfam" id="PF05971">
    <property type="entry name" value="Methyltransf_10"/>
    <property type="match status" value="1"/>
</dbReference>
<dbReference type="Proteomes" id="UP000192472">
    <property type="component" value="Unassembled WGS sequence"/>
</dbReference>
<keyword evidence="1 6" id="KW-0963">Cytoplasm</keyword>
<keyword evidence="8" id="KW-1185">Reference proteome</keyword>
<keyword evidence="2 6" id="KW-0698">rRNA processing</keyword>
<dbReference type="EMBL" id="FWYF01000001">
    <property type="protein sequence ID" value="SMD32433.1"/>
    <property type="molecule type" value="Genomic_DNA"/>
</dbReference>
<keyword evidence="5 6" id="KW-0949">S-adenosyl-L-methionine</keyword>
<dbReference type="GO" id="GO:0005737">
    <property type="term" value="C:cytoplasm"/>
    <property type="evidence" value="ECO:0007669"/>
    <property type="project" value="UniProtKB-SubCell"/>
</dbReference>
<dbReference type="Gene3D" id="3.40.50.150">
    <property type="entry name" value="Vaccinia Virus protein VP39"/>
    <property type="match status" value="1"/>
</dbReference>
<protein>
    <recommendedName>
        <fullName evidence="6">Ribosomal RNA large subunit methyltransferase F</fullName>
        <ecNumber evidence="6">2.1.1.181</ecNumber>
    </recommendedName>
    <alternativeName>
        <fullName evidence="6">23S rRNA mA1618 methyltransferase</fullName>
    </alternativeName>
    <alternativeName>
        <fullName evidence="6">rRNA adenine N-6-methyltransferase</fullName>
    </alternativeName>
</protein>
<keyword evidence="3 6" id="KW-0489">Methyltransferase</keyword>
<keyword evidence="4 6" id="KW-0808">Transferase</keyword>
<gene>
    <name evidence="6" type="primary">rlmF</name>
    <name evidence="7" type="ORF">SAMN04488029_0778</name>
</gene>
<dbReference type="GO" id="GO:0052907">
    <property type="term" value="F:23S rRNA (adenine(1618)-N(6))-methyltransferase activity"/>
    <property type="evidence" value="ECO:0007669"/>
    <property type="project" value="UniProtKB-EC"/>
</dbReference>
<evidence type="ECO:0000313" key="8">
    <source>
        <dbReference type="Proteomes" id="UP000192472"/>
    </source>
</evidence>
<comment type="subcellular location">
    <subcellularLocation>
        <location evidence="6">Cytoplasm</location>
    </subcellularLocation>
</comment>
<dbReference type="EC" id="2.1.1.181" evidence="6"/>
<dbReference type="SUPFAM" id="SSF53335">
    <property type="entry name" value="S-adenosyl-L-methionine-dependent methyltransferases"/>
    <property type="match status" value="1"/>
</dbReference>
<evidence type="ECO:0000256" key="3">
    <source>
        <dbReference type="ARBA" id="ARBA00022603"/>
    </source>
</evidence>
<comment type="similarity">
    <text evidence="6">Belongs to the methyltransferase superfamily. METTL16/RlmF family.</text>
</comment>
<dbReference type="PANTHER" id="PTHR13393:SF0">
    <property type="entry name" value="RNA N6-ADENOSINE-METHYLTRANSFERASE METTL16"/>
    <property type="match status" value="1"/>
</dbReference>
<evidence type="ECO:0000256" key="1">
    <source>
        <dbReference type="ARBA" id="ARBA00022490"/>
    </source>
</evidence>
<comment type="catalytic activity">
    <reaction evidence="6">
        <text>adenosine(1618) in 23S rRNA + S-adenosyl-L-methionine = N(6)-methyladenosine(1618) in 23S rRNA + S-adenosyl-L-homocysteine + H(+)</text>
        <dbReference type="Rhea" id="RHEA:16497"/>
        <dbReference type="Rhea" id="RHEA-COMP:10229"/>
        <dbReference type="Rhea" id="RHEA-COMP:10231"/>
        <dbReference type="ChEBI" id="CHEBI:15378"/>
        <dbReference type="ChEBI" id="CHEBI:57856"/>
        <dbReference type="ChEBI" id="CHEBI:59789"/>
        <dbReference type="ChEBI" id="CHEBI:74411"/>
        <dbReference type="ChEBI" id="CHEBI:74449"/>
        <dbReference type="EC" id="2.1.1.181"/>
    </reaction>
</comment>
<evidence type="ECO:0000313" key="7">
    <source>
        <dbReference type="EMBL" id="SMD32433.1"/>
    </source>
</evidence>
<comment type="function">
    <text evidence="6">Specifically methylates the adenine in position 1618 of 23S rRNA.</text>
</comment>
<evidence type="ECO:0000256" key="4">
    <source>
        <dbReference type="ARBA" id="ARBA00022679"/>
    </source>
</evidence>
<evidence type="ECO:0000256" key="6">
    <source>
        <dbReference type="HAMAP-Rule" id="MF_01848"/>
    </source>
</evidence>
<dbReference type="PANTHER" id="PTHR13393">
    <property type="entry name" value="SAM-DEPENDENT METHYLTRANSFERASE"/>
    <property type="match status" value="1"/>
</dbReference>
<dbReference type="AlphaFoldDB" id="A0A1W2G731"/>
<dbReference type="InterPro" id="IPR029063">
    <property type="entry name" value="SAM-dependent_MTases_sf"/>
</dbReference>
<sequence length="324" mass="36671">MGGKKKQEKSIPKLHVRNKHTGRYDFNALTGALPELAEHIRPNLHGDDSIDFANPDSVKILNKALLKLQYEVEGWDIPDGYLCPPIPGRADYIHHIADWLCSHNYGKIPTGEKITCLDIGVGASCIYPIIGQKEYGWRFIASDIDAKSMASSQKIADQNPTLNGKIEFRLQTEPKDIIYGILTKEERVDLTICNPPFHASAEEAQKGSLRKVNNLNKEKTKKATLNFGGQTNELWCEGGERKFIRELVRQSSKFPESCFWYSSLVSKQSNLKGIYEALEKVKATIVHTLPMGQGNKSSRIVTWTFLTKAQQKAWKDLKWNDRKK</sequence>
<dbReference type="PIRSF" id="PIRSF029038">
    <property type="entry name" value="Mtase_YbiN_prd"/>
    <property type="match status" value="1"/>
</dbReference>
<dbReference type="InterPro" id="IPR010286">
    <property type="entry name" value="METTL16/RlmF"/>
</dbReference>
<accession>A0A1W2G731</accession>
<evidence type="ECO:0000256" key="5">
    <source>
        <dbReference type="ARBA" id="ARBA00022691"/>
    </source>
</evidence>
<dbReference type="InterPro" id="IPR016909">
    <property type="entry name" value="rRNA_lsu_MeTfrase_F"/>
</dbReference>
<name>A0A1W2G731_REIFA</name>
<proteinExistence type="inferred from homology"/>
<organism evidence="7 8">
    <name type="scientific">Reichenbachiella faecimaris</name>
    <dbReference type="NCBI Taxonomy" id="692418"/>
    <lineage>
        <taxon>Bacteria</taxon>
        <taxon>Pseudomonadati</taxon>
        <taxon>Bacteroidota</taxon>
        <taxon>Cytophagia</taxon>
        <taxon>Cytophagales</taxon>
        <taxon>Reichenbachiellaceae</taxon>
        <taxon>Reichenbachiella</taxon>
    </lineage>
</organism>
<dbReference type="OrthoDB" id="1115728at2"/>
<dbReference type="GO" id="GO:0070475">
    <property type="term" value="P:rRNA base methylation"/>
    <property type="evidence" value="ECO:0007669"/>
    <property type="project" value="TreeGrafter"/>
</dbReference>